<reference evidence="1 2" key="1">
    <citation type="submission" date="2019-12" db="EMBL/GenBank/DDBJ databases">
        <title>Nocardia sp. nov. ET3-3 isolated from soil.</title>
        <authorList>
            <person name="Kanchanasin P."/>
            <person name="Tanasupawat S."/>
            <person name="Yuki M."/>
            <person name="Kudo T."/>
        </authorList>
    </citation>
    <scope>NUCLEOTIDE SEQUENCE [LARGE SCALE GENOMIC DNA]</scope>
    <source>
        <strain evidence="1 2">ET3-3</strain>
    </source>
</reference>
<comment type="caution">
    <text evidence="1">The sequence shown here is derived from an EMBL/GenBank/DDBJ whole genome shotgun (WGS) entry which is preliminary data.</text>
</comment>
<gene>
    <name evidence="1" type="ORF">GPX89_10635</name>
</gene>
<name>A0A7K1UTK4_9NOCA</name>
<evidence type="ECO:0000313" key="1">
    <source>
        <dbReference type="EMBL" id="MVU77696.1"/>
    </source>
</evidence>
<sequence>MSPCEPVWHRALAEEQGDPAMYAWHTPLVLTYLLQHPQQPAAREQYLDSQFRLLQLYVEHGLDALNRFGSVQRRRNAHQGKDFAYDTEALADYHPLPGHTPARFARSIHDLCDADGRFVGDGHAAYGVRVHEWARATVAAYLTGLSD</sequence>
<protein>
    <submittedName>
        <fullName evidence="1">Uncharacterized protein</fullName>
    </submittedName>
</protein>
<accession>A0A7K1UTK4</accession>
<evidence type="ECO:0000313" key="2">
    <source>
        <dbReference type="Proteomes" id="UP000466794"/>
    </source>
</evidence>
<proteinExistence type="predicted"/>
<dbReference type="InterPro" id="IPR045990">
    <property type="entry name" value="DUF5946"/>
</dbReference>
<keyword evidence="2" id="KW-1185">Reference proteome</keyword>
<dbReference type="AlphaFoldDB" id="A0A7K1UTK4"/>
<dbReference type="EMBL" id="WRPP01000002">
    <property type="protein sequence ID" value="MVU77696.1"/>
    <property type="molecule type" value="Genomic_DNA"/>
</dbReference>
<dbReference type="Pfam" id="PF19371">
    <property type="entry name" value="DUF5946"/>
    <property type="match status" value="1"/>
</dbReference>
<organism evidence="1 2">
    <name type="scientific">Nocardia terrae</name>
    <dbReference type="NCBI Taxonomy" id="2675851"/>
    <lineage>
        <taxon>Bacteria</taxon>
        <taxon>Bacillati</taxon>
        <taxon>Actinomycetota</taxon>
        <taxon>Actinomycetes</taxon>
        <taxon>Mycobacteriales</taxon>
        <taxon>Nocardiaceae</taxon>
        <taxon>Nocardia</taxon>
    </lineage>
</organism>
<dbReference type="Proteomes" id="UP000466794">
    <property type="component" value="Unassembled WGS sequence"/>
</dbReference>